<dbReference type="RefSeq" id="WP_093326788.1">
    <property type="nucleotide sequence ID" value="NZ_AP027363.1"/>
</dbReference>
<dbReference type="STRING" id="349064.SAMN05660429_00127"/>
<dbReference type="AlphaFoldDB" id="A0A1H9YAB3"/>
<keyword evidence="3" id="KW-1185">Reference proteome</keyword>
<accession>A0A1H9YAB3</accession>
<evidence type="ECO:0000313" key="2">
    <source>
        <dbReference type="EMBL" id="SES65338.1"/>
    </source>
</evidence>
<dbReference type="Proteomes" id="UP000199308">
    <property type="component" value="Unassembled WGS sequence"/>
</dbReference>
<reference evidence="2 3" key="1">
    <citation type="submission" date="2016-10" db="EMBL/GenBank/DDBJ databases">
        <authorList>
            <person name="de Groot N.N."/>
        </authorList>
    </citation>
    <scope>NUCLEOTIDE SEQUENCE [LARGE SCALE GENOMIC DNA]</scope>
    <source>
        <strain evidence="2 3">DSM 19706</strain>
    </source>
</reference>
<feature type="region of interest" description="Disordered" evidence="1">
    <location>
        <begin position="24"/>
        <end position="47"/>
    </location>
</feature>
<dbReference type="Gene3D" id="1.20.5.320">
    <property type="entry name" value="6-Phosphogluconate Dehydrogenase, domain 3"/>
    <property type="match status" value="1"/>
</dbReference>
<gene>
    <name evidence="2" type="ORF">SAMN05660429_00127</name>
</gene>
<sequence length="262" mass="27591">MIKSLTIVAVCILLAGCPLDGDDGKSGAAGPQGIQGPQGLAGPQGDRGIDCWDINNDGIDDANEDTNGDGQFDSADCRVLPFADQHPELKFNHKSICDAFANLTPPAFPNGCPTSTAGSTKPSGSIVRIDGNQFSDIDADPDTLESGQSAFLSIRYDGSVAYWSLKNAYIVNQFTFPANTTEGRVCEKACGLPDGDADCIASYATFLPGATTFSCSVFHYTDSVVEPWEKLCGGGSDRDGAMQICTDNTGDAFRWYALDPGT</sequence>
<evidence type="ECO:0000313" key="3">
    <source>
        <dbReference type="Proteomes" id="UP000199308"/>
    </source>
</evidence>
<proteinExistence type="predicted"/>
<dbReference type="PROSITE" id="PS51257">
    <property type="entry name" value="PROKAR_LIPOPROTEIN"/>
    <property type="match status" value="1"/>
</dbReference>
<protein>
    <recommendedName>
        <fullName evidence="4">Collagen-like protein</fullName>
    </recommendedName>
</protein>
<feature type="compositionally biased region" description="Low complexity" evidence="1">
    <location>
        <begin position="28"/>
        <end position="44"/>
    </location>
</feature>
<dbReference type="EMBL" id="FOHK01000001">
    <property type="protein sequence ID" value="SES65338.1"/>
    <property type="molecule type" value="Genomic_DNA"/>
</dbReference>
<organism evidence="2 3">
    <name type="scientific">Thalassotalea agarivorans</name>
    <name type="common">Thalassomonas agarivorans</name>
    <dbReference type="NCBI Taxonomy" id="349064"/>
    <lineage>
        <taxon>Bacteria</taxon>
        <taxon>Pseudomonadati</taxon>
        <taxon>Pseudomonadota</taxon>
        <taxon>Gammaproteobacteria</taxon>
        <taxon>Alteromonadales</taxon>
        <taxon>Colwelliaceae</taxon>
        <taxon>Thalassotalea</taxon>
    </lineage>
</organism>
<dbReference type="OrthoDB" id="5919077at2"/>
<evidence type="ECO:0008006" key="4">
    <source>
        <dbReference type="Google" id="ProtNLM"/>
    </source>
</evidence>
<evidence type="ECO:0000256" key="1">
    <source>
        <dbReference type="SAM" id="MobiDB-lite"/>
    </source>
</evidence>
<name>A0A1H9YAB3_THASX</name>